<organism evidence="1 2">
    <name type="scientific">Strongyloides papillosus</name>
    <name type="common">Intestinal threadworm</name>
    <dbReference type="NCBI Taxonomy" id="174720"/>
    <lineage>
        <taxon>Eukaryota</taxon>
        <taxon>Metazoa</taxon>
        <taxon>Ecdysozoa</taxon>
        <taxon>Nematoda</taxon>
        <taxon>Chromadorea</taxon>
        <taxon>Rhabditida</taxon>
        <taxon>Tylenchina</taxon>
        <taxon>Panagrolaimomorpha</taxon>
        <taxon>Strongyloidoidea</taxon>
        <taxon>Strongyloididae</taxon>
        <taxon>Strongyloides</taxon>
    </lineage>
</organism>
<name>A0A0N5B3H8_STREA</name>
<evidence type="ECO:0000313" key="1">
    <source>
        <dbReference type="Proteomes" id="UP000046392"/>
    </source>
</evidence>
<proteinExistence type="predicted"/>
<dbReference type="InterPro" id="IPR036397">
    <property type="entry name" value="RNaseH_sf"/>
</dbReference>
<dbReference type="Proteomes" id="UP000046392">
    <property type="component" value="Unplaced"/>
</dbReference>
<keyword evidence="1" id="KW-1185">Reference proteome</keyword>
<accession>A0A0N5B3H8</accession>
<dbReference type="AlphaFoldDB" id="A0A0N5B3H8"/>
<protein>
    <submittedName>
        <fullName evidence="2">Uncharacterized protein</fullName>
    </submittedName>
</protein>
<dbReference type="Gene3D" id="3.30.420.10">
    <property type="entry name" value="Ribonuclease H-like superfamily/Ribonuclease H"/>
    <property type="match status" value="1"/>
</dbReference>
<reference evidence="2" key="1">
    <citation type="submission" date="2017-02" db="UniProtKB">
        <authorList>
            <consortium name="WormBaseParasite"/>
        </authorList>
    </citation>
    <scope>IDENTIFICATION</scope>
</reference>
<dbReference type="GO" id="GO:0003676">
    <property type="term" value="F:nucleic acid binding"/>
    <property type="evidence" value="ECO:0007669"/>
    <property type="project" value="InterPro"/>
</dbReference>
<dbReference type="WBParaSite" id="SPAL_0000063150.1">
    <property type="protein sequence ID" value="SPAL_0000063150.1"/>
    <property type="gene ID" value="SPAL_0000063150"/>
</dbReference>
<evidence type="ECO:0000313" key="2">
    <source>
        <dbReference type="WBParaSite" id="SPAL_0000063150.1"/>
    </source>
</evidence>
<sequence length="99" mass="11825">MRKVCSKFVPKSLSNQQKVNRLLISQELLDRRTTEPNFLIDPEIKKKCSQWHIPDLSRLKKCRISKSKIKLILIVFFERYEIVCEKSVQRGQTINLEFF</sequence>